<dbReference type="PROSITE" id="PS50931">
    <property type="entry name" value="HTH_LYSR"/>
    <property type="match status" value="1"/>
</dbReference>
<dbReference type="GO" id="GO:0005829">
    <property type="term" value="C:cytosol"/>
    <property type="evidence" value="ECO:0007669"/>
    <property type="project" value="TreeGrafter"/>
</dbReference>
<dbReference type="EMBL" id="BPUS01000003">
    <property type="protein sequence ID" value="GJH24968.1"/>
    <property type="molecule type" value="Genomic_DNA"/>
</dbReference>
<evidence type="ECO:0000256" key="2">
    <source>
        <dbReference type="ARBA" id="ARBA00023015"/>
    </source>
</evidence>
<dbReference type="RefSeq" id="WP_238211498.1">
    <property type="nucleotide sequence ID" value="NZ_BPUQ01000006.1"/>
</dbReference>
<dbReference type="InterPro" id="IPR005119">
    <property type="entry name" value="LysR_subst-bd"/>
</dbReference>
<evidence type="ECO:0000313" key="7">
    <source>
        <dbReference type="Proteomes" id="UP001055111"/>
    </source>
</evidence>
<dbReference type="PANTHER" id="PTHR30419">
    <property type="entry name" value="HTH-TYPE TRANSCRIPTIONAL REGULATOR YBHD"/>
    <property type="match status" value="1"/>
</dbReference>
<dbReference type="SUPFAM" id="SSF46785">
    <property type="entry name" value="Winged helix' DNA-binding domain"/>
    <property type="match status" value="1"/>
</dbReference>
<dbReference type="InterPro" id="IPR036388">
    <property type="entry name" value="WH-like_DNA-bd_sf"/>
</dbReference>
<dbReference type="Pfam" id="PF03466">
    <property type="entry name" value="LysR_substrate"/>
    <property type="match status" value="1"/>
</dbReference>
<evidence type="ECO:0000259" key="5">
    <source>
        <dbReference type="PROSITE" id="PS50931"/>
    </source>
</evidence>
<dbReference type="InterPro" id="IPR050950">
    <property type="entry name" value="HTH-type_LysR_regulators"/>
</dbReference>
<dbReference type="GO" id="GO:0003677">
    <property type="term" value="F:DNA binding"/>
    <property type="evidence" value="ECO:0007669"/>
    <property type="project" value="UniProtKB-KW"/>
</dbReference>
<sequence length="314" mass="34516">MGTFNRLHLIRQVDLFTLKLFLSAVEEQQIGLAAIRENIAASTATKRIQDLEDIAGVKLLERSPKGVVASPAGNVLARYIRTIFGSLEDMRAEIAAFTEGMQGELTVASARSVYVPFLSRELGEFSREYPLVHLVLRELENAEIIHAVSRGEADIGLFAAAHELDLGGVDVTPYRHDRMVVVVPQGHPLSAHSSVTFKELLPEQLVTVDAMLGAFRAAARRLGTEFEPRHCVRSAGVAISLVQAGLGVTVQPECFLGHELLNRVSVIELAEPWAVRRIHIATPRGRSPSPTTRALMQQLLDQPRDESTRHDDAQ</sequence>
<keyword evidence="2" id="KW-0805">Transcription regulation</keyword>
<comment type="caution">
    <text evidence="6">The sequence shown here is derived from an EMBL/GenBank/DDBJ whole genome shotgun (WGS) entry which is preliminary data.</text>
</comment>
<dbReference type="SUPFAM" id="SSF53850">
    <property type="entry name" value="Periplasmic binding protein-like II"/>
    <property type="match status" value="1"/>
</dbReference>
<comment type="similarity">
    <text evidence="1">Belongs to the LysR transcriptional regulatory family.</text>
</comment>
<evidence type="ECO:0000256" key="4">
    <source>
        <dbReference type="ARBA" id="ARBA00023163"/>
    </source>
</evidence>
<dbReference type="InterPro" id="IPR000847">
    <property type="entry name" value="LysR_HTH_N"/>
</dbReference>
<feature type="domain" description="HTH lysR-type" evidence="5">
    <location>
        <begin position="18"/>
        <end position="70"/>
    </location>
</feature>
<evidence type="ECO:0000256" key="1">
    <source>
        <dbReference type="ARBA" id="ARBA00009437"/>
    </source>
</evidence>
<evidence type="ECO:0000256" key="3">
    <source>
        <dbReference type="ARBA" id="ARBA00023125"/>
    </source>
</evidence>
<dbReference type="GO" id="GO:0003700">
    <property type="term" value="F:DNA-binding transcription factor activity"/>
    <property type="evidence" value="ECO:0007669"/>
    <property type="project" value="InterPro"/>
</dbReference>
<reference evidence="6" key="1">
    <citation type="submission" date="2022-09" db="EMBL/GenBank/DDBJ databases">
        <title>Isolation and characterization of 3-chlorobenzoate degrading bacteria from soils in Shizuoka.</title>
        <authorList>
            <person name="Ifat A."/>
            <person name="Ogawa N."/>
            <person name="Kimbara K."/>
            <person name="Moriuchi R."/>
            <person name="Dohra H."/>
            <person name="Shintani M."/>
        </authorList>
    </citation>
    <scope>NUCLEOTIDE SEQUENCE</scope>
    <source>
        <strain evidence="6">19CS4-2</strain>
    </source>
</reference>
<dbReference type="Proteomes" id="UP001055111">
    <property type="component" value="Unassembled WGS sequence"/>
</dbReference>
<keyword evidence="4" id="KW-0804">Transcription</keyword>
<keyword evidence="3" id="KW-0238">DNA-binding</keyword>
<dbReference type="InterPro" id="IPR036390">
    <property type="entry name" value="WH_DNA-bd_sf"/>
</dbReference>
<evidence type="ECO:0000313" key="6">
    <source>
        <dbReference type="EMBL" id="GJH24968.1"/>
    </source>
</evidence>
<protein>
    <submittedName>
        <fullName evidence="6">LysR family transcriptional regulator</fullName>
    </submittedName>
</protein>
<dbReference type="Gene3D" id="1.10.10.10">
    <property type="entry name" value="Winged helix-like DNA-binding domain superfamily/Winged helix DNA-binding domain"/>
    <property type="match status" value="1"/>
</dbReference>
<accession>A0AA37I8X6</accession>
<organism evidence="6 7">
    <name type="scientific">Caballeronia novacaledonica</name>
    <dbReference type="NCBI Taxonomy" id="1544861"/>
    <lineage>
        <taxon>Bacteria</taxon>
        <taxon>Pseudomonadati</taxon>
        <taxon>Pseudomonadota</taxon>
        <taxon>Betaproteobacteria</taxon>
        <taxon>Burkholderiales</taxon>
        <taxon>Burkholderiaceae</taxon>
        <taxon>Caballeronia</taxon>
    </lineage>
</organism>
<dbReference type="Pfam" id="PF00126">
    <property type="entry name" value="HTH_1"/>
    <property type="match status" value="1"/>
</dbReference>
<dbReference type="Gene3D" id="3.40.190.290">
    <property type="match status" value="1"/>
</dbReference>
<gene>
    <name evidence="6" type="ORF">CBA19CS42_10650</name>
</gene>
<name>A0AA37I8X6_9BURK</name>
<dbReference type="PANTHER" id="PTHR30419:SF2">
    <property type="entry name" value="LYSR FAMILY TRANSCRIPTIONAL REGULATOR"/>
    <property type="match status" value="1"/>
</dbReference>
<dbReference type="AlphaFoldDB" id="A0AA37I8X6"/>
<proteinExistence type="inferred from homology"/>